<proteinExistence type="predicted"/>
<organism evidence="1 2">
    <name type="scientific">Lactuca saligna</name>
    <name type="common">Willowleaf lettuce</name>
    <dbReference type="NCBI Taxonomy" id="75948"/>
    <lineage>
        <taxon>Eukaryota</taxon>
        <taxon>Viridiplantae</taxon>
        <taxon>Streptophyta</taxon>
        <taxon>Embryophyta</taxon>
        <taxon>Tracheophyta</taxon>
        <taxon>Spermatophyta</taxon>
        <taxon>Magnoliopsida</taxon>
        <taxon>eudicotyledons</taxon>
        <taxon>Gunneridae</taxon>
        <taxon>Pentapetalae</taxon>
        <taxon>asterids</taxon>
        <taxon>campanulids</taxon>
        <taxon>Asterales</taxon>
        <taxon>Asteraceae</taxon>
        <taxon>Cichorioideae</taxon>
        <taxon>Cichorieae</taxon>
        <taxon>Lactucinae</taxon>
        <taxon>Lactuca</taxon>
    </lineage>
</organism>
<evidence type="ECO:0000313" key="1">
    <source>
        <dbReference type="EMBL" id="CAI9290981.1"/>
    </source>
</evidence>
<dbReference type="EMBL" id="OX465082">
    <property type="protein sequence ID" value="CAI9290981.1"/>
    <property type="molecule type" value="Genomic_DNA"/>
</dbReference>
<reference evidence="1" key="1">
    <citation type="submission" date="2023-04" db="EMBL/GenBank/DDBJ databases">
        <authorList>
            <person name="Vijverberg K."/>
            <person name="Xiong W."/>
            <person name="Schranz E."/>
        </authorList>
    </citation>
    <scope>NUCLEOTIDE SEQUENCE</scope>
</reference>
<gene>
    <name evidence="1" type="ORF">LSALG_LOCUS30146</name>
</gene>
<accession>A0AA36EC38</accession>
<protein>
    <submittedName>
        <fullName evidence="1">Uncharacterized protein</fullName>
    </submittedName>
</protein>
<dbReference type="AlphaFoldDB" id="A0AA36EC38"/>
<dbReference type="Proteomes" id="UP001177003">
    <property type="component" value="Chromosome 6"/>
</dbReference>
<keyword evidence="2" id="KW-1185">Reference proteome</keyword>
<name>A0AA36EC38_LACSI</name>
<evidence type="ECO:0000313" key="2">
    <source>
        <dbReference type="Proteomes" id="UP001177003"/>
    </source>
</evidence>
<sequence length="216" mass="24172">MFCQRLFNAFAHPTSIMTSDPPASTATLVVPLYTKDPLDPTNVINLDSLIPDVDVMHFYSAIPFPGSSSSEILSLPKMGGTLPYFPTSLPILVSVASSLPSFLHPFASNMIFQLLSLGNMINEEEEFIMMNATLQSAAIELGLNRYFLEMKIKYSVELDGKEVLYSYPNVEDVILQRFFDLTNYDYPFLKMLNADSMDASLLKKHLEDSDVTTDDD</sequence>